<evidence type="ECO:0000313" key="3">
    <source>
        <dbReference type="EMBL" id="KAL3535929.1"/>
    </source>
</evidence>
<evidence type="ECO:0000313" key="4">
    <source>
        <dbReference type="Proteomes" id="UP001630127"/>
    </source>
</evidence>
<dbReference type="AlphaFoldDB" id="A0ABD3AXI8"/>
<dbReference type="Proteomes" id="UP001630127">
    <property type="component" value="Unassembled WGS sequence"/>
</dbReference>
<reference evidence="3 4" key="1">
    <citation type="submission" date="2024-11" db="EMBL/GenBank/DDBJ databases">
        <title>A near-complete genome assembly of Cinchona calisaya.</title>
        <authorList>
            <person name="Lian D.C."/>
            <person name="Zhao X.W."/>
            <person name="Wei L."/>
        </authorList>
    </citation>
    <scope>NUCLEOTIDE SEQUENCE [LARGE SCALE GENOMIC DNA]</scope>
    <source>
        <tissue evidence="3">Nenye</tissue>
    </source>
</reference>
<dbReference type="EMBL" id="JBJUIK010000002">
    <property type="protein sequence ID" value="KAL3535929.1"/>
    <property type="molecule type" value="Genomic_DNA"/>
</dbReference>
<keyword evidence="1" id="KW-0833">Ubl conjugation pathway</keyword>
<sequence>MGLRLNIVESTQTQTGGELILKREREMLRRKASKIEVKLDDKEELEDSRKRAVAAAAASSTSASASASATTTTTAASSLLQHFDRSSHNPSSKSHRIGLSPS</sequence>
<protein>
    <submittedName>
        <fullName evidence="3">Uncharacterized protein</fullName>
    </submittedName>
</protein>
<proteinExistence type="predicted"/>
<organism evidence="3 4">
    <name type="scientific">Cinchona calisaya</name>
    <dbReference type="NCBI Taxonomy" id="153742"/>
    <lineage>
        <taxon>Eukaryota</taxon>
        <taxon>Viridiplantae</taxon>
        <taxon>Streptophyta</taxon>
        <taxon>Embryophyta</taxon>
        <taxon>Tracheophyta</taxon>
        <taxon>Spermatophyta</taxon>
        <taxon>Magnoliopsida</taxon>
        <taxon>eudicotyledons</taxon>
        <taxon>Gunneridae</taxon>
        <taxon>Pentapetalae</taxon>
        <taxon>asterids</taxon>
        <taxon>lamiids</taxon>
        <taxon>Gentianales</taxon>
        <taxon>Rubiaceae</taxon>
        <taxon>Cinchonoideae</taxon>
        <taxon>Cinchoneae</taxon>
        <taxon>Cinchona</taxon>
    </lineage>
</organism>
<feature type="compositionally biased region" description="Low complexity" evidence="2">
    <location>
        <begin position="56"/>
        <end position="78"/>
    </location>
</feature>
<dbReference type="InterPro" id="IPR018860">
    <property type="entry name" value="APC_suCDC26"/>
</dbReference>
<keyword evidence="4" id="KW-1185">Reference proteome</keyword>
<accession>A0ABD3AXI8</accession>
<name>A0ABD3AXI8_9GENT</name>
<comment type="caution">
    <text evidence="3">The sequence shown here is derived from an EMBL/GenBank/DDBJ whole genome shotgun (WGS) entry which is preliminary data.</text>
</comment>
<evidence type="ECO:0000256" key="1">
    <source>
        <dbReference type="ARBA" id="ARBA00022786"/>
    </source>
</evidence>
<feature type="region of interest" description="Disordered" evidence="2">
    <location>
        <begin position="56"/>
        <end position="102"/>
    </location>
</feature>
<gene>
    <name evidence="3" type="ORF">ACH5RR_004390</name>
</gene>
<evidence type="ECO:0000256" key="2">
    <source>
        <dbReference type="SAM" id="MobiDB-lite"/>
    </source>
</evidence>
<dbReference type="Pfam" id="PF10471">
    <property type="entry name" value="ANAPC_CDC26"/>
    <property type="match status" value="1"/>
</dbReference>